<organism evidence="7 8">
    <name type="scientific">Allacma fusca</name>
    <dbReference type="NCBI Taxonomy" id="39272"/>
    <lineage>
        <taxon>Eukaryota</taxon>
        <taxon>Metazoa</taxon>
        <taxon>Ecdysozoa</taxon>
        <taxon>Arthropoda</taxon>
        <taxon>Hexapoda</taxon>
        <taxon>Collembola</taxon>
        <taxon>Symphypleona</taxon>
        <taxon>Sminthuridae</taxon>
        <taxon>Allacma</taxon>
    </lineage>
</organism>
<name>A0A8J2LS34_9HEXA</name>
<evidence type="ECO:0000313" key="7">
    <source>
        <dbReference type="EMBL" id="CAG7837864.1"/>
    </source>
</evidence>
<feature type="region of interest" description="Disordered" evidence="5">
    <location>
        <begin position="318"/>
        <end position="349"/>
    </location>
</feature>
<feature type="compositionally biased region" description="Basic and acidic residues" evidence="5">
    <location>
        <begin position="243"/>
        <end position="255"/>
    </location>
</feature>
<dbReference type="EMBL" id="CAJVCH010571564">
    <property type="protein sequence ID" value="CAG7837864.1"/>
    <property type="molecule type" value="Genomic_DNA"/>
</dbReference>
<reference evidence="7" key="1">
    <citation type="submission" date="2021-06" db="EMBL/GenBank/DDBJ databases">
        <authorList>
            <person name="Hodson N. C."/>
            <person name="Mongue J. A."/>
            <person name="Jaron S. K."/>
        </authorList>
    </citation>
    <scope>NUCLEOTIDE SEQUENCE</scope>
</reference>
<dbReference type="PROSITE" id="PS01360">
    <property type="entry name" value="ZF_MYND_1"/>
    <property type="match status" value="1"/>
</dbReference>
<keyword evidence="1" id="KW-0479">Metal-binding</keyword>
<feature type="domain" description="MYND-type" evidence="6">
    <location>
        <begin position="486"/>
        <end position="523"/>
    </location>
</feature>
<feature type="compositionally biased region" description="Basic and acidic residues" evidence="5">
    <location>
        <begin position="209"/>
        <end position="233"/>
    </location>
</feature>
<gene>
    <name evidence="7" type="ORF">AFUS01_LOCUS46907</name>
</gene>
<dbReference type="PROSITE" id="PS50865">
    <property type="entry name" value="ZF_MYND_2"/>
    <property type="match status" value="1"/>
</dbReference>
<feature type="region of interest" description="Disordered" evidence="5">
    <location>
        <begin position="205"/>
        <end position="255"/>
    </location>
</feature>
<keyword evidence="8" id="KW-1185">Reference proteome</keyword>
<accession>A0A8J2LS34</accession>
<dbReference type="Pfam" id="PF01753">
    <property type="entry name" value="zf-MYND"/>
    <property type="match status" value="1"/>
</dbReference>
<evidence type="ECO:0000259" key="6">
    <source>
        <dbReference type="PROSITE" id="PS50865"/>
    </source>
</evidence>
<dbReference type="InterPro" id="IPR002893">
    <property type="entry name" value="Znf_MYND"/>
</dbReference>
<evidence type="ECO:0000256" key="3">
    <source>
        <dbReference type="ARBA" id="ARBA00022833"/>
    </source>
</evidence>
<dbReference type="OrthoDB" id="432970at2759"/>
<evidence type="ECO:0000256" key="1">
    <source>
        <dbReference type="ARBA" id="ARBA00022723"/>
    </source>
</evidence>
<feature type="compositionally biased region" description="Polar residues" evidence="5">
    <location>
        <begin position="338"/>
        <end position="349"/>
    </location>
</feature>
<feature type="compositionally biased region" description="Low complexity" evidence="5">
    <location>
        <begin position="70"/>
        <end position="80"/>
    </location>
</feature>
<feature type="compositionally biased region" description="Low complexity" evidence="5">
    <location>
        <begin position="117"/>
        <end position="129"/>
    </location>
</feature>
<feature type="compositionally biased region" description="Basic and acidic residues" evidence="5">
    <location>
        <begin position="104"/>
        <end position="114"/>
    </location>
</feature>
<dbReference type="AlphaFoldDB" id="A0A8J2LS34"/>
<keyword evidence="2 4" id="KW-0863">Zinc-finger</keyword>
<comment type="caution">
    <text evidence="7">The sequence shown here is derived from an EMBL/GenBank/DDBJ whole genome shotgun (WGS) entry which is preliminary data.</text>
</comment>
<proteinExistence type="predicted"/>
<dbReference type="Proteomes" id="UP000708208">
    <property type="component" value="Unassembled WGS sequence"/>
</dbReference>
<evidence type="ECO:0000313" key="8">
    <source>
        <dbReference type="Proteomes" id="UP000708208"/>
    </source>
</evidence>
<evidence type="ECO:0000256" key="4">
    <source>
        <dbReference type="PROSITE-ProRule" id="PRU00134"/>
    </source>
</evidence>
<protein>
    <recommendedName>
        <fullName evidence="6">MYND-type domain-containing protein</fullName>
    </recommendedName>
</protein>
<evidence type="ECO:0000256" key="2">
    <source>
        <dbReference type="ARBA" id="ARBA00022771"/>
    </source>
</evidence>
<feature type="region of interest" description="Disordered" evidence="5">
    <location>
        <begin position="101"/>
        <end position="129"/>
    </location>
</feature>
<dbReference type="GO" id="GO:0008270">
    <property type="term" value="F:zinc ion binding"/>
    <property type="evidence" value="ECO:0007669"/>
    <property type="project" value="UniProtKB-KW"/>
</dbReference>
<sequence length="525" mass="57662">MDGGDRLELSKRVKIEPEDEDNLVIDENVGFGEDLSINSEESNENEEVPLIGIVHQETNANSVGGKRSSSDSSTETSSTSKNLKITLVKKNGHDANISRVPKLTSKESSSKVFEECNSTSNNSVDSNSSVNEKVLRLEREIQGLASLLKTKEQEWNAILRLKKLKELEVEFLRRQKEVEEVFEDETIQQHEEYLRKLGDKINVEGGKIGPDEADVRSNTEKTDKEGKELEKKLKNSRVNAGNGKKENSKDLKTTDGHLENFKASLALQQLCERNRNSLAQANSPVQLTSNANIQNKVIGEGRQGTIVEVRSIIADYRSKNPEETGSNQEARRRAQKKGASSQPRTSVNTVGTSIISQNQNVSFKDVLVNLAKLSQNEKTGVLTTLENVTATPRAVSKTNNVQNNSFSSQRGQLGTTLAKLLSSNSSSSTLPVGIVHPEDGNSVGSLKIEAVNHTSDSNLSLANLLASAKCRDDEIKTEDDDLVPICQGCNTNRAQFVCAGCGNQWYCCRECQIQAWEDHSEVCSG</sequence>
<feature type="region of interest" description="Disordered" evidence="5">
    <location>
        <begin position="56"/>
        <end position="83"/>
    </location>
</feature>
<keyword evidence="3" id="KW-0862">Zinc</keyword>
<evidence type="ECO:0000256" key="5">
    <source>
        <dbReference type="SAM" id="MobiDB-lite"/>
    </source>
</evidence>